<dbReference type="Pfam" id="PF00668">
    <property type="entry name" value="Condensation"/>
    <property type="match status" value="1"/>
</dbReference>
<dbReference type="Gene3D" id="1.10.1200.10">
    <property type="entry name" value="ACP-like"/>
    <property type="match status" value="1"/>
</dbReference>
<evidence type="ECO:0000256" key="2">
    <source>
        <dbReference type="ARBA" id="ARBA00022450"/>
    </source>
</evidence>
<dbReference type="Pfam" id="PF00550">
    <property type="entry name" value="PP-binding"/>
    <property type="match status" value="1"/>
</dbReference>
<dbReference type="SMART" id="SM00823">
    <property type="entry name" value="PKS_PP"/>
    <property type="match status" value="1"/>
</dbReference>
<dbReference type="PANTHER" id="PTHR45527:SF1">
    <property type="entry name" value="FATTY ACID SYNTHASE"/>
    <property type="match status" value="1"/>
</dbReference>
<dbReference type="SUPFAM" id="SSF47336">
    <property type="entry name" value="ACP-like"/>
    <property type="match status" value="1"/>
</dbReference>
<proteinExistence type="predicted"/>
<dbReference type="EMBL" id="BAABJM010000007">
    <property type="protein sequence ID" value="GAA5066812.1"/>
    <property type="molecule type" value="Genomic_DNA"/>
</dbReference>
<dbReference type="InterPro" id="IPR009081">
    <property type="entry name" value="PP-bd_ACP"/>
</dbReference>
<dbReference type="PROSITE" id="PS50075">
    <property type="entry name" value="CARRIER"/>
    <property type="match status" value="1"/>
</dbReference>
<dbReference type="InterPro" id="IPR023213">
    <property type="entry name" value="CAT-like_dom_sf"/>
</dbReference>
<dbReference type="PANTHER" id="PTHR45527">
    <property type="entry name" value="NONRIBOSOMAL PEPTIDE SYNTHETASE"/>
    <property type="match status" value="1"/>
</dbReference>
<dbReference type="Proteomes" id="UP001500603">
    <property type="component" value="Unassembled WGS sequence"/>
</dbReference>
<evidence type="ECO:0000256" key="3">
    <source>
        <dbReference type="ARBA" id="ARBA00022553"/>
    </source>
</evidence>
<keyword evidence="6" id="KW-1185">Reference proteome</keyword>
<name>A0ABP9KVU0_9NOCA</name>
<evidence type="ECO:0000256" key="1">
    <source>
        <dbReference type="ARBA" id="ARBA00001957"/>
    </source>
</evidence>
<dbReference type="SUPFAM" id="SSF52777">
    <property type="entry name" value="CoA-dependent acyltransferases"/>
    <property type="match status" value="2"/>
</dbReference>
<comment type="cofactor">
    <cofactor evidence="1">
        <name>pantetheine 4'-phosphate</name>
        <dbReference type="ChEBI" id="CHEBI:47942"/>
    </cofactor>
</comment>
<keyword evidence="2" id="KW-0596">Phosphopantetheine</keyword>
<dbReference type="InterPro" id="IPR001242">
    <property type="entry name" value="Condensation_dom"/>
</dbReference>
<gene>
    <name evidence="5" type="ORF">GCM10023318_55390</name>
</gene>
<dbReference type="InterPro" id="IPR036736">
    <property type="entry name" value="ACP-like_sf"/>
</dbReference>
<keyword evidence="3" id="KW-0597">Phosphoprotein</keyword>
<dbReference type="InterPro" id="IPR020806">
    <property type="entry name" value="PKS_PP-bd"/>
</dbReference>
<organism evidence="5 6">
    <name type="scientific">Nocardia callitridis</name>
    <dbReference type="NCBI Taxonomy" id="648753"/>
    <lineage>
        <taxon>Bacteria</taxon>
        <taxon>Bacillati</taxon>
        <taxon>Actinomycetota</taxon>
        <taxon>Actinomycetes</taxon>
        <taxon>Mycobacteriales</taxon>
        <taxon>Nocardiaceae</taxon>
        <taxon>Nocardia</taxon>
    </lineage>
</organism>
<accession>A0ABP9KVU0</accession>
<feature type="domain" description="Carrier" evidence="4">
    <location>
        <begin position="427"/>
        <end position="501"/>
    </location>
</feature>
<reference evidence="6" key="1">
    <citation type="journal article" date="2019" name="Int. J. Syst. Evol. Microbiol.">
        <title>The Global Catalogue of Microorganisms (GCM) 10K type strain sequencing project: providing services to taxonomists for standard genome sequencing and annotation.</title>
        <authorList>
            <consortium name="The Broad Institute Genomics Platform"/>
            <consortium name="The Broad Institute Genome Sequencing Center for Infectious Disease"/>
            <person name="Wu L."/>
            <person name="Ma J."/>
        </authorList>
    </citation>
    <scope>NUCLEOTIDE SEQUENCE [LARGE SCALE GENOMIC DNA]</scope>
    <source>
        <strain evidence="6">JCM 18298</strain>
    </source>
</reference>
<dbReference type="PROSITE" id="PS00012">
    <property type="entry name" value="PHOSPHOPANTETHEINE"/>
    <property type="match status" value="1"/>
</dbReference>
<comment type="caution">
    <text evidence="5">The sequence shown here is derived from an EMBL/GenBank/DDBJ whole genome shotgun (WGS) entry which is preliminary data.</text>
</comment>
<dbReference type="Gene3D" id="3.30.559.10">
    <property type="entry name" value="Chloramphenicol acetyltransferase-like domain"/>
    <property type="match status" value="1"/>
</dbReference>
<dbReference type="Gene3D" id="3.30.559.30">
    <property type="entry name" value="Nonribosomal peptide synthetase, condensation domain"/>
    <property type="match status" value="1"/>
</dbReference>
<sequence>MLPERLRRIAAPDLFVALELAGGFDAELLERAAVALVGRHEVLRTVYPDDRRVPYQKVLVAPESVVETIRLPAAADLAVALRADAAHRFDLVREIPVRIRRYVLAERDVLSVTVHPVAADDRTLELVVAELLGDASASSAPYRDFAMAQVKTLTVEDDDLAYWTERLAGLPDRATPVSDSGADATARTETDPIPALRRRFRVSAEGLSALVADAEHTDVFAALTARAAHEVGLGVEVAVGVADRAHAGSEALGNYANYLVLRLNPTAGRTPRQLIGAATEARAQAQRHAGTRIERLTHQLWGAAAVINGALFQVLVRVRATVEFGGQRGGSEASVRELVRRGARPHGVDVVVDVVTDADGATVVVEFPERPWGGGDIDAFTALLARLVGTWSAGVDDPTAEPSATVTLFSRAELFSGEAGLGGPPDTEEERVIADAIRAVLELDADDEVGRADTFFSLGGDSIAALRMVTSLAEQGYALDVQQVFEFPAIQDLAAQLSSADSSGPAESVPEVAPMAASGLDPATLAALGKNFSAR</sequence>
<evidence type="ECO:0000313" key="6">
    <source>
        <dbReference type="Proteomes" id="UP001500603"/>
    </source>
</evidence>
<dbReference type="InterPro" id="IPR006162">
    <property type="entry name" value="Ppantetheine_attach_site"/>
</dbReference>
<evidence type="ECO:0000313" key="5">
    <source>
        <dbReference type="EMBL" id="GAA5066812.1"/>
    </source>
</evidence>
<protein>
    <recommendedName>
        <fullName evidence="4">Carrier domain-containing protein</fullName>
    </recommendedName>
</protein>
<evidence type="ECO:0000259" key="4">
    <source>
        <dbReference type="PROSITE" id="PS50075"/>
    </source>
</evidence>